<feature type="transmembrane region" description="Helical" evidence="7">
    <location>
        <begin position="277"/>
        <end position="301"/>
    </location>
</feature>
<feature type="transmembrane region" description="Helical" evidence="7">
    <location>
        <begin position="353"/>
        <end position="372"/>
    </location>
</feature>
<feature type="transmembrane region" description="Helical" evidence="7">
    <location>
        <begin position="151"/>
        <end position="173"/>
    </location>
</feature>
<keyword evidence="10" id="KW-1185">Reference proteome</keyword>
<name>A0A0D2MM62_9CHLO</name>
<evidence type="ECO:0000313" key="9">
    <source>
        <dbReference type="EMBL" id="KIZ03910.1"/>
    </source>
</evidence>
<evidence type="ECO:0000256" key="4">
    <source>
        <dbReference type="ARBA" id="ARBA00022989"/>
    </source>
</evidence>
<feature type="transmembrane region" description="Helical" evidence="7">
    <location>
        <begin position="378"/>
        <end position="400"/>
    </location>
</feature>
<feature type="transmembrane region" description="Helical" evidence="7">
    <location>
        <begin position="412"/>
        <end position="435"/>
    </location>
</feature>
<dbReference type="GO" id="GO:0022857">
    <property type="term" value="F:transmembrane transporter activity"/>
    <property type="evidence" value="ECO:0007669"/>
    <property type="project" value="InterPro"/>
</dbReference>
<dbReference type="Proteomes" id="UP000054498">
    <property type="component" value="Unassembled WGS sequence"/>
</dbReference>
<dbReference type="PANTHER" id="PTHR23502:SF132">
    <property type="entry name" value="POLYAMINE TRANSPORTER 2-RELATED"/>
    <property type="match status" value="1"/>
</dbReference>
<feature type="domain" description="Major facilitator superfamily (MFS) profile" evidence="8">
    <location>
        <begin position="56"/>
        <end position="471"/>
    </location>
</feature>
<gene>
    <name evidence="9" type="ORF">MNEG_4049</name>
</gene>
<dbReference type="PANTHER" id="PTHR23502">
    <property type="entry name" value="MAJOR FACILITATOR SUPERFAMILY"/>
    <property type="match status" value="1"/>
</dbReference>
<evidence type="ECO:0000256" key="3">
    <source>
        <dbReference type="ARBA" id="ARBA00022692"/>
    </source>
</evidence>
<dbReference type="OrthoDB" id="2441642at2759"/>
<keyword evidence="5 7" id="KW-0472">Membrane</keyword>
<reference evidence="9 10" key="1">
    <citation type="journal article" date="2013" name="BMC Genomics">
        <title>Reconstruction of the lipid metabolism for the microalga Monoraphidium neglectum from its genome sequence reveals characteristics suitable for biofuel production.</title>
        <authorList>
            <person name="Bogen C."/>
            <person name="Al-Dilaimi A."/>
            <person name="Albersmeier A."/>
            <person name="Wichmann J."/>
            <person name="Grundmann M."/>
            <person name="Rupp O."/>
            <person name="Lauersen K.J."/>
            <person name="Blifernez-Klassen O."/>
            <person name="Kalinowski J."/>
            <person name="Goesmann A."/>
            <person name="Mussgnug J.H."/>
            <person name="Kruse O."/>
        </authorList>
    </citation>
    <scope>NUCLEOTIDE SEQUENCE [LARGE SCALE GENOMIC DNA]</scope>
    <source>
        <strain evidence="9 10">SAG 48.87</strain>
    </source>
</reference>
<dbReference type="AlphaFoldDB" id="A0A0D2MM62"/>
<dbReference type="EMBL" id="KK100760">
    <property type="protein sequence ID" value="KIZ03910.1"/>
    <property type="molecule type" value="Genomic_DNA"/>
</dbReference>
<evidence type="ECO:0000259" key="8">
    <source>
        <dbReference type="PROSITE" id="PS50850"/>
    </source>
</evidence>
<dbReference type="Gene3D" id="1.20.1720.10">
    <property type="entry name" value="Multidrug resistance protein D"/>
    <property type="match status" value="1"/>
</dbReference>
<dbReference type="KEGG" id="mng:MNEG_4049"/>
<keyword evidence="4 7" id="KW-1133">Transmembrane helix</keyword>
<dbReference type="RefSeq" id="XP_013902929.1">
    <property type="nucleotide sequence ID" value="XM_014047475.1"/>
</dbReference>
<feature type="transmembrane region" description="Helical" evidence="7">
    <location>
        <begin position="54"/>
        <end position="79"/>
    </location>
</feature>
<keyword evidence="3 7" id="KW-0812">Transmembrane</keyword>
<feature type="transmembrane region" description="Helical" evidence="7">
    <location>
        <begin position="211"/>
        <end position="230"/>
    </location>
</feature>
<evidence type="ECO:0000256" key="7">
    <source>
        <dbReference type="SAM" id="Phobius"/>
    </source>
</evidence>
<dbReference type="InterPro" id="IPR020846">
    <property type="entry name" value="MFS_dom"/>
</dbReference>
<dbReference type="PROSITE" id="PS50850">
    <property type="entry name" value="MFS"/>
    <property type="match status" value="1"/>
</dbReference>
<feature type="transmembrane region" description="Helical" evidence="7">
    <location>
        <begin position="91"/>
        <end position="109"/>
    </location>
</feature>
<feature type="transmembrane region" description="Helical" evidence="7">
    <location>
        <begin position="121"/>
        <end position="139"/>
    </location>
</feature>
<dbReference type="Pfam" id="PF07690">
    <property type="entry name" value="MFS_1"/>
    <property type="match status" value="1"/>
</dbReference>
<evidence type="ECO:0000256" key="6">
    <source>
        <dbReference type="SAM" id="MobiDB-lite"/>
    </source>
</evidence>
<comment type="subcellular location">
    <subcellularLocation>
        <location evidence="1">Membrane</location>
        <topology evidence="1">Multi-pass membrane protein</topology>
    </subcellularLocation>
</comment>
<dbReference type="GO" id="GO:0005886">
    <property type="term" value="C:plasma membrane"/>
    <property type="evidence" value="ECO:0007669"/>
    <property type="project" value="TreeGrafter"/>
</dbReference>
<feature type="transmembrane region" description="Helical" evidence="7">
    <location>
        <begin position="447"/>
        <end position="467"/>
    </location>
</feature>
<dbReference type="SUPFAM" id="SSF103473">
    <property type="entry name" value="MFS general substrate transporter"/>
    <property type="match status" value="1"/>
</dbReference>
<feature type="transmembrane region" description="Helical" evidence="7">
    <location>
        <begin position="313"/>
        <end position="332"/>
    </location>
</feature>
<evidence type="ECO:0000313" key="10">
    <source>
        <dbReference type="Proteomes" id="UP000054498"/>
    </source>
</evidence>
<evidence type="ECO:0000256" key="1">
    <source>
        <dbReference type="ARBA" id="ARBA00004141"/>
    </source>
</evidence>
<evidence type="ECO:0000256" key="5">
    <source>
        <dbReference type="ARBA" id="ARBA00023136"/>
    </source>
</evidence>
<proteinExistence type="predicted"/>
<protein>
    <submittedName>
        <fullName evidence="9">Bicyclomycin resistance protein</fullName>
    </submittedName>
</protein>
<keyword evidence="2" id="KW-0813">Transport</keyword>
<feature type="transmembrane region" description="Helical" evidence="7">
    <location>
        <begin position="180"/>
        <end position="199"/>
    </location>
</feature>
<sequence length="566" mass="58181">MGAAQHSGMALSKDISGRSVDIEAAARATQRADDGGDICATTSIFNIYSRRQKAATLLVCSLGTCLVPVSDTIYLPALAAVQRDLGTTDTLVATSVAVYMYMVGLGALLFGPTADKFGRRITLLGSTALFTALSLVTVFSKNIGMLLVLRALQGFVVSSCSTTSNAILADIFAPSERGKAMGIASIPFLVGPVIGPLLGGGLSQSLGWRSTFAALTIAGGLVLIVQLLVIQETHHFYAARRVRASKGGEAVVFVEEIHAPHFDPPYQPLWHLVDRHIAPFAIVTVTLFACMFSTMIILPIVLSLPPYSFSESIIGVATGVPFGVGGLIAAPIGGLMADRCARRWAGALEGRMVYATIMALAVFPLGALLFGWGMHFTIPAAAALLGGFFINFSMTSHMPATMSLISIHKQRYAAAAGGGLHALQFIAAGVLVQATPTGTAAMGVGPWMSMLVGVAIAVTIISGVIVVTSIRAAPAASAAGGSPAPRDEEEASAVGPSSSQGPAPPVASSDLGSHGTGRPGSPLSPPRARSSDAPDVPSRGGSQPQRRASAELALEALEGIQGVQGA</sequence>
<organism evidence="9 10">
    <name type="scientific">Monoraphidium neglectum</name>
    <dbReference type="NCBI Taxonomy" id="145388"/>
    <lineage>
        <taxon>Eukaryota</taxon>
        <taxon>Viridiplantae</taxon>
        <taxon>Chlorophyta</taxon>
        <taxon>core chlorophytes</taxon>
        <taxon>Chlorophyceae</taxon>
        <taxon>CS clade</taxon>
        <taxon>Sphaeropleales</taxon>
        <taxon>Selenastraceae</taxon>
        <taxon>Monoraphidium</taxon>
    </lineage>
</organism>
<dbReference type="GeneID" id="25736927"/>
<accession>A0A0D2MM62</accession>
<feature type="region of interest" description="Disordered" evidence="6">
    <location>
        <begin position="476"/>
        <end position="550"/>
    </location>
</feature>
<evidence type="ECO:0000256" key="2">
    <source>
        <dbReference type="ARBA" id="ARBA00022448"/>
    </source>
</evidence>
<dbReference type="InterPro" id="IPR036259">
    <property type="entry name" value="MFS_trans_sf"/>
</dbReference>
<dbReference type="InterPro" id="IPR011701">
    <property type="entry name" value="MFS"/>
</dbReference>